<accession>A0A0M0J4L0</accession>
<organism evidence="1 2">
    <name type="scientific">Chrysochromulina tobinii</name>
    <dbReference type="NCBI Taxonomy" id="1460289"/>
    <lineage>
        <taxon>Eukaryota</taxon>
        <taxon>Haptista</taxon>
        <taxon>Haptophyta</taxon>
        <taxon>Prymnesiophyceae</taxon>
        <taxon>Prymnesiales</taxon>
        <taxon>Chrysochromulinaceae</taxon>
        <taxon>Chrysochromulina</taxon>
    </lineage>
</organism>
<dbReference type="AlphaFoldDB" id="A0A0M0J4L0"/>
<dbReference type="Proteomes" id="UP000037460">
    <property type="component" value="Unassembled WGS sequence"/>
</dbReference>
<name>A0A0M0J4L0_9EUKA</name>
<sequence length="1081" mass="117210">MFRDSDTTMRILIPAIPTYDIFAPDIINIYIPPEAVFSNQLIVAPTQIRIEATKGLLSITGGTLVTDNAEAALQRPQFYGDERDELTIRLKLRSDSWIPQLGSPSAWEQGQALLRGLRRRADPDGRPAERDGWETVVTPALVARCNQLACTVIQRVNSEELIIRVPSVPEYDITYPEIIEIVAPRQAVLTDRAILASNVLTIRPAPGTAHLFFHFFEESSQQMALLDPALGGTPITQAEMIAASTLRRRVVETIDVVNGTDYNITVNPGRPLVLVLDIRNDTWRVSGVPLTMTEPIKNALIDGLRSEKAECTGWNAVVAARRAEMVAGITVLSQHRLSIRLPPLGGACTAPPCTTALGFQIRVPETISLTVPGVALTSAETIPTEQEGYPPNRLVLAPNSASLESREVLPLVSGQTRTGQLRYFSEQWYTFDPGAAASAAVLRVDVDFNVQQSRYGALHMQIYEDMSLSTIHYSGCAVSSGCGDGVSVGSNGRSCRCVRNDLAASPTATLVLDKGYTVFETPSLGYAPVAGGLGCQKLTRRMWLSVRCVVDVCGDQCRYSVSMTALPYTIDDGFSLTAPIAAGDWHYFRIPLGTYDILDMTFGRRGGFPPGATPEYPNYPTSSANADADAAHYPASAANRRGLTPGVNERLILTEHGIVGAAYARRSQCVSSAAVSAGSSSAYEILMEAGLRNQQQTTGLFCTDSTRTGDMFIGVFAEALVNNVTLPPRHWYVITISHERFDPSDLVSRLARPGCLAYGQWREYRILTSGTTDGTLDAQVNVPVTAIYIRRDAPPTEDLYDAVARWPLQRLAISGCEVDQPTVWYVAVTLERQWLADGRSPPLQQRRFQLTANLRQSNVSLMQMALGTRVSIPHNYLCCGVYRDFVVPELTRSLALRVEITVHEGSLSAIYLKHQTCARSPDDIGADESCIGRCQMQWLTTYDPFTLAPAYATAASVTVPMGIASADMRAAGGWYISIGSAFDGRVANFSLIAELVEAPVVDRFVPLDEDGAAAARCGRFCVVLDEDVTPIIDEDEDVIFGIGRSSSAPRRGSGSACELLPVALALTAAIIVAWSGGVAAA</sequence>
<proteinExistence type="predicted"/>
<evidence type="ECO:0000313" key="2">
    <source>
        <dbReference type="Proteomes" id="UP000037460"/>
    </source>
</evidence>
<reference evidence="2" key="1">
    <citation type="journal article" date="2015" name="PLoS Genet.">
        <title>Genome Sequence and Transcriptome Analyses of Chrysochromulina tobin: Metabolic Tools for Enhanced Algal Fitness in the Prominent Order Prymnesiales (Haptophyceae).</title>
        <authorList>
            <person name="Hovde B.T."/>
            <person name="Deodato C.R."/>
            <person name="Hunsperger H.M."/>
            <person name="Ryken S.A."/>
            <person name="Yost W."/>
            <person name="Jha R.K."/>
            <person name="Patterson J."/>
            <person name="Monnat R.J. Jr."/>
            <person name="Barlow S.B."/>
            <person name="Starkenburg S.R."/>
            <person name="Cattolico R.A."/>
        </authorList>
    </citation>
    <scope>NUCLEOTIDE SEQUENCE</scope>
    <source>
        <strain evidence="2">CCMP291</strain>
    </source>
</reference>
<keyword evidence="2" id="KW-1185">Reference proteome</keyword>
<evidence type="ECO:0000313" key="1">
    <source>
        <dbReference type="EMBL" id="KOO21539.1"/>
    </source>
</evidence>
<dbReference type="EMBL" id="JWZX01003354">
    <property type="protein sequence ID" value="KOO21539.1"/>
    <property type="molecule type" value="Genomic_DNA"/>
</dbReference>
<comment type="caution">
    <text evidence="1">The sequence shown here is derived from an EMBL/GenBank/DDBJ whole genome shotgun (WGS) entry which is preliminary data.</text>
</comment>
<protein>
    <submittedName>
        <fullName evidence="1">Uncharacterized protein</fullName>
    </submittedName>
</protein>
<gene>
    <name evidence="1" type="ORF">Ctob_002193</name>
</gene>